<dbReference type="SUPFAM" id="SSF52540">
    <property type="entry name" value="P-loop containing nucleoside triphosphate hydrolases"/>
    <property type="match status" value="1"/>
</dbReference>
<dbReference type="Pfam" id="PF04548">
    <property type="entry name" value="AIG1"/>
    <property type="match status" value="1"/>
</dbReference>
<evidence type="ECO:0000256" key="3">
    <source>
        <dbReference type="SAM" id="MobiDB-lite"/>
    </source>
</evidence>
<feature type="domain" description="AIG1-type G" evidence="4">
    <location>
        <begin position="11"/>
        <end position="147"/>
    </location>
</feature>
<dbReference type="OrthoDB" id="8954335at2759"/>
<reference evidence="5 6" key="1">
    <citation type="submission" date="2018-06" db="EMBL/GenBank/DDBJ databases">
        <title>A transcriptomic atlas of mushroom development highlights an independent origin of complex multicellularity.</title>
        <authorList>
            <consortium name="DOE Joint Genome Institute"/>
            <person name="Krizsan K."/>
            <person name="Almasi E."/>
            <person name="Merenyi Z."/>
            <person name="Sahu N."/>
            <person name="Viragh M."/>
            <person name="Koszo T."/>
            <person name="Mondo S."/>
            <person name="Kiss B."/>
            <person name="Balint B."/>
            <person name="Kues U."/>
            <person name="Barry K."/>
            <person name="Hegedus J.C."/>
            <person name="Henrissat B."/>
            <person name="Johnson J."/>
            <person name="Lipzen A."/>
            <person name="Ohm R."/>
            <person name="Nagy I."/>
            <person name="Pangilinan J."/>
            <person name="Yan J."/>
            <person name="Xiong Y."/>
            <person name="Grigoriev I.V."/>
            <person name="Hibbett D.S."/>
            <person name="Nagy L.G."/>
        </authorList>
    </citation>
    <scope>NUCLEOTIDE SEQUENCE [LARGE SCALE GENOMIC DNA]</scope>
    <source>
        <strain evidence="5 6">SZMC22713</strain>
    </source>
</reference>
<keyword evidence="1" id="KW-0547">Nucleotide-binding</keyword>
<accession>A0A4Y7Q8H2</accession>
<feature type="region of interest" description="Disordered" evidence="3">
    <location>
        <begin position="264"/>
        <end position="362"/>
    </location>
</feature>
<sequence>MAKNELQSNATIAVMGQTGSGKTSFVNLASQSTLQVGSGLRSCTSDIQLADPFELDGCSVTLIDTPGFDDTTRTDTDILKMISTFLATNYQHGHILSGVIYVHRISDVRMGGVSTRNVRMFRKLCGETTLRNVVIVTTMWDRMDPGDGEARERELATDDAFLKPMLDMQAQMVRHHRTLESTQAILRRLIHNRPLAMQIQEELVDQQLDVMQTSAGEDLNKELLEQAAWMAEEQQAREVELQIAIAIREEEARNTIEREREKLREEAEHRQREAEKRAEEARAELQRQEAENQRRMEELQERERQERERLEEERRKAEEEERVRAQELRRQTEAQEEEARVMRHEIERLREQNKKSGPCTIQ</sequence>
<feature type="compositionally biased region" description="Basic and acidic residues" evidence="3">
    <location>
        <begin position="264"/>
        <end position="354"/>
    </location>
</feature>
<dbReference type="Proteomes" id="UP000294933">
    <property type="component" value="Unassembled WGS sequence"/>
</dbReference>
<dbReference type="AlphaFoldDB" id="A0A4Y7Q8H2"/>
<dbReference type="InterPro" id="IPR045058">
    <property type="entry name" value="GIMA/IAN/Toc"/>
</dbReference>
<gene>
    <name evidence="5" type="ORF">BD410DRAFT_838442</name>
</gene>
<organism evidence="5 6">
    <name type="scientific">Rickenella mellea</name>
    <dbReference type="NCBI Taxonomy" id="50990"/>
    <lineage>
        <taxon>Eukaryota</taxon>
        <taxon>Fungi</taxon>
        <taxon>Dikarya</taxon>
        <taxon>Basidiomycota</taxon>
        <taxon>Agaricomycotina</taxon>
        <taxon>Agaricomycetes</taxon>
        <taxon>Hymenochaetales</taxon>
        <taxon>Rickenellaceae</taxon>
        <taxon>Rickenella</taxon>
    </lineage>
</organism>
<evidence type="ECO:0000259" key="4">
    <source>
        <dbReference type="Pfam" id="PF04548"/>
    </source>
</evidence>
<dbReference type="PANTHER" id="PTHR10903">
    <property type="entry name" value="GTPASE, IMAP FAMILY MEMBER-RELATED"/>
    <property type="match status" value="1"/>
</dbReference>
<keyword evidence="5" id="KW-0378">Hydrolase</keyword>
<dbReference type="STRING" id="50990.A0A4Y7Q8H2"/>
<evidence type="ECO:0000256" key="1">
    <source>
        <dbReference type="ARBA" id="ARBA00022741"/>
    </source>
</evidence>
<dbReference type="InterPro" id="IPR027417">
    <property type="entry name" value="P-loop_NTPase"/>
</dbReference>
<dbReference type="GO" id="GO:0016787">
    <property type="term" value="F:hydrolase activity"/>
    <property type="evidence" value="ECO:0007669"/>
    <property type="project" value="UniProtKB-KW"/>
</dbReference>
<dbReference type="VEuPathDB" id="FungiDB:BD410DRAFT_838442"/>
<evidence type="ECO:0000256" key="2">
    <source>
        <dbReference type="ARBA" id="ARBA00023134"/>
    </source>
</evidence>
<protein>
    <submittedName>
        <fullName evidence="5">P-loop containing nucleoside triphosphate hydrolase protein</fullName>
    </submittedName>
</protein>
<proteinExistence type="predicted"/>
<dbReference type="PANTHER" id="PTHR10903:SF184">
    <property type="entry name" value="GTP-BINDING PROTEIN A"/>
    <property type="match status" value="1"/>
</dbReference>
<dbReference type="InterPro" id="IPR006703">
    <property type="entry name" value="G_AIG1"/>
</dbReference>
<dbReference type="CDD" id="cd00882">
    <property type="entry name" value="Ras_like_GTPase"/>
    <property type="match status" value="1"/>
</dbReference>
<evidence type="ECO:0000313" key="5">
    <source>
        <dbReference type="EMBL" id="TDL23894.1"/>
    </source>
</evidence>
<dbReference type="GO" id="GO:0005525">
    <property type="term" value="F:GTP binding"/>
    <property type="evidence" value="ECO:0007669"/>
    <property type="project" value="UniProtKB-KW"/>
</dbReference>
<keyword evidence="2" id="KW-0342">GTP-binding</keyword>
<dbReference type="EMBL" id="ML170168">
    <property type="protein sequence ID" value="TDL23894.1"/>
    <property type="molecule type" value="Genomic_DNA"/>
</dbReference>
<dbReference type="Gene3D" id="3.40.50.300">
    <property type="entry name" value="P-loop containing nucleotide triphosphate hydrolases"/>
    <property type="match status" value="1"/>
</dbReference>
<keyword evidence="6" id="KW-1185">Reference proteome</keyword>
<evidence type="ECO:0000313" key="6">
    <source>
        <dbReference type="Proteomes" id="UP000294933"/>
    </source>
</evidence>
<name>A0A4Y7Q8H2_9AGAM</name>